<dbReference type="EMBL" id="BSPO01000002">
    <property type="protein sequence ID" value="GLS83150.1"/>
    <property type="molecule type" value="Genomic_DNA"/>
</dbReference>
<evidence type="ECO:0008006" key="4">
    <source>
        <dbReference type="Google" id="ProtNLM"/>
    </source>
</evidence>
<evidence type="ECO:0000256" key="1">
    <source>
        <dbReference type="SAM" id="SignalP"/>
    </source>
</evidence>
<protein>
    <recommendedName>
        <fullName evidence="4">DUF4124 domain-containing protein</fullName>
    </recommendedName>
</protein>
<evidence type="ECO:0000313" key="2">
    <source>
        <dbReference type="EMBL" id="GLS83150.1"/>
    </source>
</evidence>
<dbReference type="RefSeq" id="WP_095497288.1">
    <property type="nucleotide sequence ID" value="NZ_BSPO01000002.1"/>
</dbReference>
<proteinExistence type="predicted"/>
<feature type="signal peptide" evidence="1">
    <location>
        <begin position="1"/>
        <end position="21"/>
    </location>
</feature>
<sequence length="179" mass="20674">MAKLTIVPFLSLLLLSAQASAQVYKCIKDDKIVFSQTSCPKDYREREITFAKGLTFETSNDKSQKDKLVSLVDFLKSQNMGKEKMLEMISTEISRIQQENDYFDLLKDSDLKRLERHRYWQEENQSDAAYAKAQLGIKQHYNGLVSDNLLMIVRLENYRDELLAHSIPSQDSASNAQRN</sequence>
<evidence type="ECO:0000313" key="3">
    <source>
        <dbReference type="Proteomes" id="UP001157439"/>
    </source>
</evidence>
<dbReference type="Proteomes" id="UP001157439">
    <property type="component" value="Unassembled WGS sequence"/>
</dbReference>
<organism evidence="2 3">
    <name type="scientific">Paraferrimonas haliotis</name>
    <dbReference type="NCBI Taxonomy" id="2013866"/>
    <lineage>
        <taxon>Bacteria</taxon>
        <taxon>Pseudomonadati</taxon>
        <taxon>Pseudomonadota</taxon>
        <taxon>Gammaproteobacteria</taxon>
        <taxon>Alteromonadales</taxon>
        <taxon>Ferrimonadaceae</taxon>
        <taxon>Paraferrimonas</taxon>
    </lineage>
</organism>
<dbReference type="AlphaFoldDB" id="A0AA37WXY6"/>
<keyword evidence="1" id="KW-0732">Signal</keyword>
<reference evidence="2 3" key="1">
    <citation type="journal article" date="2014" name="Int. J. Syst. Evol. Microbiol.">
        <title>Complete genome sequence of Corynebacterium casei LMG S-19264T (=DSM 44701T), isolated from a smear-ripened cheese.</title>
        <authorList>
            <consortium name="US DOE Joint Genome Institute (JGI-PGF)"/>
            <person name="Walter F."/>
            <person name="Albersmeier A."/>
            <person name="Kalinowski J."/>
            <person name="Ruckert C."/>
        </authorList>
    </citation>
    <scope>NUCLEOTIDE SEQUENCE [LARGE SCALE GENOMIC DNA]</scope>
    <source>
        <strain evidence="2 3">NBRC 112785</strain>
    </source>
</reference>
<comment type="caution">
    <text evidence="2">The sequence shown here is derived from an EMBL/GenBank/DDBJ whole genome shotgun (WGS) entry which is preliminary data.</text>
</comment>
<gene>
    <name evidence="2" type="ORF">GCM10007894_11270</name>
</gene>
<feature type="chain" id="PRO_5041345314" description="DUF4124 domain-containing protein" evidence="1">
    <location>
        <begin position="22"/>
        <end position="179"/>
    </location>
</feature>
<name>A0AA37WXY6_9GAMM</name>
<accession>A0AA37WXY6</accession>
<keyword evidence="3" id="KW-1185">Reference proteome</keyword>